<keyword evidence="7" id="KW-1185">Reference proteome</keyword>
<reference evidence="6 7" key="1">
    <citation type="journal article" date="2013" name="Nat. Genet.">
        <title>The genome of the hydatid tapeworm Echinococcus granulosus.</title>
        <authorList>
            <person name="Zheng H."/>
            <person name="Zhang W."/>
            <person name="Zhang L."/>
            <person name="Zhang Z."/>
            <person name="Li J."/>
            <person name="Lu G."/>
            <person name="Zhu Y."/>
            <person name="Wang Y."/>
            <person name="Huang Y."/>
            <person name="Liu J."/>
            <person name="Kang H."/>
            <person name="Chen J."/>
            <person name="Wang L."/>
            <person name="Chen A."/>
            <person name="Yu S."/>
            <person name="Gao Z."/>
            <person name="Jin L."/>
            <person name="Gu W."/>
            <person name="Wang Z."/>
            <person name="Zhao L."/>
            <person name="Shi B."/>
            <person name="Wen H."/>
            <person name="Lin R."/>
            <person name="Jones M.K."/>
            <person name="Brejova B."/>
            <person name="Vinar T."/>
            <person name="Zhao G."/>
            <person name="McManus D.P."/>
            <person name="Chen Z."/>
            <person name="Zhou Y."/>
            <person name="Wang S."/>
        </authorList>
    </citation>
    <scope>NUCLEOTIDE SEQUENCE [LARGE SCALE GENOMIC DNA]</scope>
</reference>
<proteinExistence type="predicted"/>
<dbReference type="InterPro" id="IPR004344">
    <property type="entry name" value="TTL/TTLL_fam"/>
</dbReference>
<dbReference type="RefSeq" id="XP_024349552.1">
    <property type="nucleotide sequence ID" value="XM_024496012.1"/>
</dbReference>
<dbReference type="Pfam" id="PF03133">
    <property type="entry name" value="TTL"/>
    <property type="match status" value="2"/>
</dbReference>
<dbReference type="CTD" id="36342478"/>
<dbReference type="PROSITE" id="PS51221">
    <property type="entry name" value="TTL"/>
    <property type="match status" value="1"/>
</dbReference>
<dbReference type="PANTHER" id="PTHR12241">
    <property type="entry name" value="TUBULIN POLYGLUTAMYLASE"/>
    <property type="match status" value="1"/>
</dbReference>
<accession>W6UCD4</accession>
<dbReference type="GO" id="GO:0070740">
    <property type="term" value="F:tubulin-glutamic acid ligase activity"/>
    <property type="evidence" value="ECO:0007669"/>
    <property type="project" value="TreeGrafter"/>
</dbReference>
<evidence type="ECO:0000256" key="3">
    <source>
        <dbReference type="ARBA" id="ARBA00022840"/>
    </source>
</evidence>
<dbReference type="OMA" id="QYDEWAS"/>
<dbReference type="SUPFAM" id="SSF56059">
    <property type="entry name" value="Glutathione synthetase ATP-binding domain-like"/>
    <property type="match status" value="1"/>
</dbReference>
<keyword evidence="1" id="KW-0436">Ligase</keyword>
<feature type="domain" description="DCUN1" evidence="5">
    <location>
        <begin position="1087"/>
        <end position="1274"/>
    </location>
</feature>
<dbReference type="SUPFAM" id="SSF46934">
    <property type="entry name" value="UBA-like"/>
    <property type="match status" value="1"/>
</dbReference>
<dbReference type="EMBL" id="APAU02000063">
    <property type="protein sequence ID" value="EUB58356.1"/>
    <property type="molecule type" value="Genomic_DNA"/>
</dbReference>
<dbReference type="GO" id="GO:0036064">
    <property type="term" value="C:ciliary basal body"/>
    <property type="evidence" value="ECO:0007669"/>
    <property type="project" value="TreeGrafter"/>
</dbReference>
<dbReference type="PANTHER" id="PTHR12241:SF154">
    <property type="entry name" value="TUBULIN POLYGLUTAMYLASE TTLL11"/>
    <property type="match status" value="1"/>
</dbReference>
<dbReference type="Pfam" id="PF14555">
    <property type="entry name" value="UBA_4"/>
    <property type="match status" value="1"/>
</dbReference>
<dbReference type="InterPro" id="IPR042460">
    <property type="entry name" value="DCN1-like_PONY"/>
</dbReference>
<organism evidence="6 7">
    <name type="scientific">Echinococcus granulosus</name>
    <name type="common">Hydatid tapeworm</name>
    <dbReference type="NCBI Taxonomy" id="6210"/>
    <lineage>
        <taxon>Eukaryota</taxon>
        <taxon>Metazoa</taxon>
        <taxon>Spiralia</taxon>
        <taxon>Lophotrochozoa</taxon>
        <taxon>Platyhelminthes</taxon>
        <taxon>Cestoda</taxon>
        <taxon>Eucestoda</taxon>
        <taxon>Cyclophyllidea</taxon>
        <taxon>Taeniidae</taxon>
        <taxon>Echinococcus</taxon>
        <taxon>Echinococcus granulosus group</taxon>
    </lineage>
</organism>
<name>W6UCD4_ECHGR</name>
<dbReference type="PROSITE" id="PS51229">
    <property type="entry name" value="DCUN1"/>
    <property type="match status" value="1"/>
</dbReference>
<dbReference type="Proteomes" id="UP000019149">
    <property type="component" value="Unassembled WGS sequence"/>
</dbReference>
<dbReference type="InterPro" id="IPR009060">
    <property type="entry name" value="UBA-like_sf"/>
</dbReference>
<evidence type="ECO:0000313" key="7">
    <source>
        <dbReference type="Proteomes" id="UP000019149"/>
    </source>
</evidence>
<dbReference type="Gene3D" id="1.10.238.10">
    <property type="entry name" value="EF-hand"/>
    <property type="match status" value="1"/>
</dbReference>
<dbReference type="InterPro" id="IPR005176">
    <property type="entry name" value="PONY_dom"/>
</dbReference>
<dbReference type="GO" id="GO:0015631">
    <property type="term" value="F:tubulin binding"/>
    <property type="evidence" value="ECO:0007669"/>
    <property type="project" value="TreeGrafter"/>
</dbReference>
<feature type="region of interest" description="Disordered" evidence="4">
    <location>
        <begin position="794"/>
        <end position="819"/>
    </location>
</feature>
<evidence type="ECO:0000256" key="4">
    <source>
        <dbReference type="SAM" id="MobiDB-lite"/>
    </source>
</evidence>
<evidence type="ECO:0000256" key="1">
    <source>
        <dbReference type="ARBA" id="ARBA00022598"/>
    </source>
</evidence>
<dbReference type="GO" id="GO:0000226">
    <property type="term" value="P:microtubule cytoskeleton organization"/>
    <property type="evidence" value="ECO:0007669"/>
    <property type="project" value="TreeGrafter"/>
</dbReference>
<gene>
    <name evidence="6" type="ORF">EGR_06763</name>
</gene>
<dbReference type="Gene3D" id="1.10.238.200">
    <property type="entry name" value="Cullin, PONY binding domain"/>
    <property type="match status" value="1"/>
</dbReference>
<dbReference type="Gene3D" id="1.10.8.10">
    <property type="entry name" value="DNA helicase RuvA subunit, C-terminal domain"/>
    <property type="match status" value="1"/>
</dbReference>
<dbReference type="Pfam" id="PF03556">
    <property type="entry name" value="Cullin_binding"/>
    <property type="match status" value="1"/>
</dbReference>
<dbReference type="GeneID" id="36342478"/>
<keyword evidence="3" id="KW-0067">ATP-binding</keyword>
<evidence type="ECO:0000259" key="5">
    <source>
        <dbReference type="PROSITE" id="PS51229"/>
    </source>
</evidence>
<comment type="caution">
    <text evidence="6">The sequence shown here is derived from an EMBL/GenBank/DDBJ whole genome shotgun (WGS) entry which is preliminary data.</text>
</comment>
<sequence>MDGGFTITGSGHSVRWSPPRLDGLSLGSRESISARVRRPYQHLQANRDFRTDGLSDHRQEYPKKARSVTEEQDRDITWNAAYFFKKDRSRSGCINKFPGIHCLLTKISLFKCLEFQRRYFPEAYDFYPPTWFLPHQYDEWASYTTQYKTGTVTYIVKPSGGTQGKGIYLVQSPKEYCKEQMNARENGPQSDNKTVMDPIICLGADSMGFLAAKEVVQQYEDNPVLVSGFKADLRIYVVLESIKPLRIHVYRDGLVRLASQRYHTPDPMNMRNSKMHLTNYSINKFPDSVDPGTSSQMESPMIGLTTTSIRGGSHSDAECLDPTCVETKTNWQCKHRLHYFIQSGRFETGSNLTPTTFWAKVDELVRNTIFALVPYLRVAYWAECEGYGVVDSGLVKSNDPPQCFQIFGFDLLLVEPDCRPVLLEVNSSPSLRIDCMRPLVRYPSVAARQGLSPNIVVNSPKYSAFFRSRVDEAVKLGLLKATLLLMGSRIIHQRLLRYSPEKAKAFLEACGYKTPLSARTENNKKSTADTTKKESKVDKLLSPARLPAQSGRITQRGAMGCSGSNRWMSSRISQIYCRPRAREDRWSERKKKHLSPPLVSTKASVTMPTTSTMVTTVAKTSTSIPSLTAPVWPPLRCPSIHTASGRQRQSEKLSEHFLSQPLSRACRKARNRLHCIYAEDEIYPTSTGIFAEDDRECGLNASNNEKVQFPQTFPTFAPTEVRKPSPLTPETMEKLRLDEKQPLQGDFKSNESASLEYAQPSPPTSNSVAHLRIVDRLAEIFIHILSIRRPQCSHQKPPEIVDDVGQRSHANRPRPGNKLSFVIYVDPNGKTVSSHFTTANTGSTEAQGIVDVPIPRMDFTSFRMFTQVDTTATKYLELGLLRPASKSPSHTSFPLSPSMSLVNHNRPLVKWSDTSVDRRRNDHFQTDVQSAGISIREVDVLYMKHRLHWFRVFEPDTPSADTGLSFPAFVELCSIIAQKYFANPSNFGDSYDPVKEADQAEPTAERHRRAFTAFVEHCMNALKLPSTQLPSPRTTSFKPSSSRERVVKKFQSVTQSDERTALHCLHMNNWKLDSSLEYYFSNSSNVLNESKMEQLFQRYSDPQYPDRILATGMERFLVTDLHLDPASRVVLILAWKFGARTQGEFTREEFFRGLHELGQTLRDRVATLESEVENPAAFKSLYTFTFGFANVDRHDSKTLVLDYAIPYFDLLLRGKFEHLDLWFKFLQEKHKSSISKDTWDLMLEFVNTIASDFSNYDLEDGPAVESINILATGRWYRKCVRCIAPSDREYDERYPILNIEGTTYPPPQWRAFAAKIVTTLKYTSLVEAAVQQATPATGASINYRRTPTVSGPGFCFPWNVFQFQQQSPYAKASDSYGGVRKNFVSWRLLLLVSTGYEDASAGSFSAALKSSGLKYHVLWPHAGWLWLYRGCFRSSTESLSTSGMAVGIRCGATELRTLLTAFVDSVHVVAQFSGRVEFFRSASPFN</sequence>
<evidence type="ECO:0000313" key="6">
    <source>
        <dbReference type="EMBL" id="EUB58356.1"/>
    </source>
</evidence>
<keyword evidence="2" id="KW-0547">Nucleotide-binding</keyword>
<protein>
    <submittedName>
        <fullName evidence="6">DCN1-like protein</fullName>
    </submittedName>
</protein>
<dbReference type="Gene3D" id="3.30.470.20">
    <property type="entry name" value="ATP-grasp fold, B domain"/>
    <property type="match status" value="1"/>
</dbReference>
<dbReference type="OrthoDB" id="6229338at2759"/>
<evidence type="ECO:0000256" key="2">
    <source>
        <dbReference type="ARBA" id="ARBA00022741"/>
    </source>
</evidence>
<dbReference type="KEGG" id="egl:EGR_06763"/>
<dbReference type="GO" id="GO:0005524">
    <property type="term" value="F:ATP binding"/>
    <property type="evidence" value="ECO:0007669"/>
    <property type="project" value="UniProtKB-KW"/>
</dbReference>
<dbReference type="STRING" id="6210.W6UCD4"/>